<comment type="caution">
    <text evidence="2">The sequence shown here is derived from an EMBL/GenBank/DDBJ whole genome shotgun (WGS) entry which is preliminary data.</text>
</comment>
<evidence type="ECO:0000313" key="3">
    <source>
        <dbReference type="Proteomes" id="UP001597267"/>
    </source>
</evidence>
<proteinExistence type="predicted"/>
<reference evidence="3" key="1">
    <citation type="journal article" date="2019" name="Int. J. Syst. Evol. Microbiol.">
        <title>The Global Catalogue of Microorganisms (GCM) 10K type strain sequencing project: providing services to taxonomists for standard genome sequencing and annotation.</title>
        <authorList>
            <consortium name="The Broad Institute Genomics Platform"/>
            <consortium name="The Broad Institute Genome Sequencing Center for Infectious Disease"/>
            <person name="Wu L."/>
            <person name="Ma J."/>
        </authorList>
    </citation>
    <scope>NUCLEOTIDE SEQUENCE [LARGE SCALE GENOMIC DNA]</scope>
    <source>
        <strain evidence="3">CCM 8896</strain>
    </source>
</reference>
<sequence length="53" mass="6094">MKPRQKLILEISYLFIVVGPALFVFIGDRLKFVGIVALIYVSCLGWYIFIKSN</sequence>
<keyword evidence="3" id="KW-1185">Reference proteome</keyword>
<feature type="transmembrane region" description="Helical" evidence="1">
    <location>
        <begin position="7"/>
        <end position="26"/>
    </location>
</feature>
<keyword evidence="1" id="KW-0472">Membrane</keyword>
<feature type="transmembrane region" description="Helical" evidence="1">
    <location>
        <begin position="32"/>
        <end position="50"/>
    </location>
</feature>
<keyword evidence="1" id="KW-0812">Transmembrane</keyword>
<accession>A0ABW4J9T9</accession>
<organism evidence="2 3">
    <name type="scientific">Agrilactobacillus yilanensis</name>
    <dbReference type="NCBI Taxonomy" id="2485997"/>
    <lineage>
        <taxon>Bacteria</taxon>
        <taxon>Bacillati</taxon>
        <taxon>Bacillota</taxon>
        <taxon>Bacilli</taxon>
        <taxon>Lactobacillales</taxon>
        <taxon>Lactobacillaceae</taxon>
        <taxon>Agrilactobacillus</taxon>
    </lineage>
</organism>
<keyword evidence="1" id="KW-1133">Transmembrane helix</keyword>
<evidence type="ECO:0000313" key="2">
    <source>
        <dbReference type="EMBL" id="MFD1672408.1"/>
    </source>
</evidence>
<evidence type="ECO:0000256" key="1">
    <source>
        <dbReference type="SAM" id="Phobius"/>
    </source>
</evidence>
<protein>
    <submittedName>
        <fullName evidence="2">Uncharacterized protein</fullName>
    </submittedName>
</protein>
<dbReference type="RefSeq" id="WP_164506953.1">
    <property type="nucleotide sequence ID" value="NZ_RHOY01000001.1"/>
</dbReference>
<name>A0ABW4J9T9_9LACO</name>
<dbReference type="Proteomes" id="UP001597267">
    <property type="component" value="Unassembled WGS sequence"/>
</dbReference>
<dbReference type="EMBL" id="JBHTOP010000026">
    <property type="protein sequence ID" value="MFD1672408.1"/>
    <property type="molecule type" value="Genomic_DNA"/>
</dbReference>
<gene>
    <name evidence="2" type="ORF">ACFQ5M_09885</name>
</gene>